<dbReference type="AlphaFoldDB" id="F9U6Y8"/>
<keyword evidence="2" id="KW-0808">Transferase</keyword>
<proteinExistence type="predicted"/>
<gene>
    <name evidence="2" type="ORF">ThimaDRAFT_0690</name>
</gene>
<dbReference type="OrthoDB" id="9803871at2"/>
<evidence type="ECO:0000313" key="2">
    <source>
        <dbReference type="EMBL" id="EGV20014.1"/>
    </source>
</evidence>
<dbReference type="Gene3D" id="3.90.550.10">
    <property type="entry name" value="Spore Coat Polysaccharide Biosynthesis Protein SpsA, Chain A"/>
    <property type="match status" value="1"/>
</dbReference>
<feature type="domain" description="Nucleotidyl transferase" evidence="1">
    <location>
        <begin position="3"/>
        <end position="225"/>
    </location>
</feature>
<keyword evidence="3" id="KW-1185">Reference proteome</keyword>
<evidence type="ECO:0000313" key="3">
    <source>
        <dbReference type="Proteomes" id="UP000005459"/>
    </source>
</evidence>
<dbReference type="STRING" id="768671.ThimaDRAFT_0690"/>
<dbReference type="InterPro" id="IPR029044">
    <property type="entry name" value="Nucleotide-diphossugar_trans"/>
</dbReference>
<dbReference type="RefSeq" id="WP_007191567.1">
    <property type="nucleotide sequence ID" value="NZ_AFWV01000002.1"/>
</dbReference>
<dbReference type="Proteomes" id="UP000005459">
    <property type="component" value="Unassembled WGS sequence"/>
</dbReference>
<organism evidence="2 3">
    <name type="scientific">Thiocapsa marina 5811</name>
    <dbReference type="NCBI Taxonomy" id="768671"/>
    <lineage>
        <taxon>Bacteria</taxon>
        <taxon>Pseudomonadati</taxon>
        <taxon>Pseudomonadota</taxon>
        <taxon>Gammaproteobacteria</taxon>
        <taxon>Chromatiales</taxon>
        <taxon>Chromatiaceae</taxon>
        <taxon>Thiocapsa</taxon>
    </lineage>
</organism>
<reference evidence="2 3" key="1">
    <citation type="submission" date="2011-06" db="EMBL/GenBank/DDBJ databases">
        <title>The draft genome of Thiocapsa marina 5811.</title>
        <authorList>
            <consortium name="US DOE Joint Genome Institute (JGI-PGF)"/>
            <person name="Lucas S."/>
            <person name="Han J."/>
            <person name="Cheng J.-F."/>
            <person name="Goodwin L."/>
            <person name="Pitluck S."/>
            <person name="Peters L."/>
            <person name="Land M.L."/>
            <person name="Hauser L."/>
            <person name="Vogl K."/>
            <person name="Liu Z."/>
            <person name="Imhoff J."/>
            <person name="Thiel V."/>
            <person name="Frigaard N.-U."/>
            <person name="Bryant D."/>
            <person name="Woyke T.J."/>
        </authorList>
    </citation>
    <scope>NUCLEOTIDE SEQUENCE [LARGE SCALE GENOMIC DNA]</scope>
    <source>
        <strain evidence="2 3">5811</strain>
    </source>
</reference>
<dbReference type="eggNOG" id="COG1208">
    <property type="taxonomic scope" value="Bacteria"/>
</dbReference>
<dbReference type="Pfam" id="PF00483">
    <property type="entry name" value="NTP_transferase"/>
    <property type="match status" value="1"/>
</dbReference>
<accession>F9U6Y8</accession>
<evidence type="ECO:0000259" key="1">
    <source>
        <dbReference type="Pfam" id="PF00483"/>
    </source>
</evidence>
<dbReference type="GO" id="GO:0016740">
    <property type="term" value="F:transferase activity"/>
    <property type="evidence" value="ECO:0007669"/>
    <property type="project" value="UniProtKB-KW"/>
</dbReference>
<dbReference type="SUPFAM" id="SSF53448">
    <property type="entry name" value="Nucleotide-diphospho-sugar transferases"/>
    <property type="match status" value="1"/>
</dbReference>
<sequence length="239" mass="27108">MRAIILAGGKGTRLRPFTTLIPKPLVPLGGRCSILEIVLIQLAKSGFTHVTLAVNHFSHLIMAYFGDGSRWGLKLDYSLEQEPLSTIGPLTLIPDLPDDFLVMNGDILCDLDYAAFIDAHLKRGADVTVSAYRRDVRIDFGVLEFDNRQCLKGFREKPVYEFDVSMGIYCISKRVIERLERGAPYGFDNLMLDGIRRRDDIWIRPFYGYWLDIGRPDDYEYADEHFAELSGRLGIGLTP</sequence>
<dbReference type="InterPro" id="IPR050486">
    <property type="entry name" value="Mannose-1P_guanyltransferase"/>
</dbReference>
<dbReference type="InterPro" id="IPR005835">
    <property type="entry name" value="NTP_transferase_dom"/>
</dbReference>
<dbReference type="PANTHER" id="PTHR22572">
    <property type="entry name" value="SUGAR-1-PHOSPHATE GUANYL TRANSFERASE"/>
    <property type="match status" value="1"/>
</dbReference>
<dbReference type="EMBL" id="AFWV01000002">
    <property type="protein sequence ID" value="EGV20014.1"/>
    <property type="molecule type" value="Genomic_DNA"/>
</dbReference>
<name>F9U6Y8_9GAMM</name>
<protein>
    <submittedName>
        <fullName evidence="2">Nucleotidyl transferase</fullName>
    </submittedName>
</protein>